<organism evidence="1 2">
    <name type="scientific">Portunus trituberculatus</name>
    <name type="common">Swimming crab</name>
    <name type="synonym">Neptunus trituberculatus</name>
    <dbReference type="NCBI Taxonomy" id="210409"/>
    <lineage>
        <taxon>Eukaryota</taxon>
        <taxon>Metazoa</taxon>
        <taxon>Ecdysozoa</taxon>
        <taxon>Arthropoda</taxon>
        <taxon>Crustacea</taxon>
        <taxon>Multicrustacea</taxon>
        <taxon>Malacostraca</taxon>
        <taxon>Eumalacostraca</taxon>
        <taxon>Eucarida</taxon>
        <taxon>Decapoda</taxon>
        <taxon>Pleocyemata</taxon>
        <taxon>Brachyura</taxon>
        <taxon>Eubrachyura</taxon>
        <taxon>Portunoidea</taxon>
        <taxon>Portunidae</taxon>
        <taxon>Portuninae</taxon>
        <taxon>Portunus</taxon>
    </lineage>
</organism>
<dbReference type="Proteomes" id="UP000324222">
    <property type="component" value="Unassembled WGS sequence"/>
</dbReference>
<evidence type="ECO:0000313" key="2">
    <source>
        <dbReference type="Proteomes" id="UP000324222"/>
    </source>
</evidence>
<proteinExistence type="predicted"/>
<evidence type="ECO:0000313" key="1">
    <source>
        <dbReference type="EMBL" id="MPC68449.1"/>
    </source>
</evidence>
<protein>
    <submittedName>
        <fullName evidence="1">Uncharacterized protein</fullName>
    </submittedName>
</protein>
<accession>A0A5B7HF91</accession>
<keyword evidence="2" id="KW-1185">Reference proteome</keyword>
<name>A0A5B7HF91_PORTR</name>
<gene>
    <name evidence="1" type="ORF">E2C01_062651</name>
</gene>
<dbReference type="EMBL" id="VSRR010027862">
    <property type="protein sequence ID" value="MPC68449.1"/>
    <property type="molecule type" value="Genomic_DNA"/>
</dbReference>
<comment type="caution">
    <text evidence="1">The sequence shown here is derived from an EMBL/GenBank/DDBJ whole genome shotgun (WGS) entry which is preliminary data.</text>
</comment>
<dbReference type="AlphaFoldDB" id="A0A5B7HF91"/>
<reference evidence="1 2" key="1">
    <citation type="submission" date="2019-05" db="EMBL/GenBank/DDBJ databases">
        <title>Another draft genome of Portunus trituberculatus and its Hox gene families provides insights of decapod evolution.</title>
        <authorList>
            <person name="Jeong J.-H."/>
            <person name="Song I."/>
            <person name="Kim S."/>
            <person name="Choi T."/>
            <person name="Kim D."/>
            <person name="Ryu S."/>
            <person name="Kim W."/>
        </authorList>
    </citation>
    <scope>NUCLEOTIDE SEQUENCE [LARGE SCALE GENOMIC DNA]</scope>
    <source>
        <tissue evidence="1">Muscle</tissue>
    </source>
</reference>
<sequence>MQDIDKSAHLVFLVKVEASVIGAEGGYLERVLGRSVWGKGGPERLSVKGRWLRKWREARERRDLKEGL</sequence>